<keyword evidence="3" id="KW-1185">Reference proteome</keyword>
<dbReference type="AlphaFoldDB" id="A0AAJ0E8X8"/>
<dbReference type="Proteomes" id="UP001243989">
    <property type="component" value="Unassembled WGS sequence"/>
</dbReference>
<reference evidence="2" key="1">
    <citation type="submission" date="2021-06" db="EMBL/GenBank/DDBJ databases">
        <title>Comparative genomics, transcriptomics and evolutionary studies reveal genomic signatures of adaptation to plant cell wall in hemibiotrophic fungi.</title>
        <authorList>
            <consortium name="DOE Joint Genome Institute"/>
            <person name="Baroncelli R."/>
            <person name="Diaz J.F."/>
            <person name="Benocci T."/>
            <person name="Peng M."/>
            <person name="Battaglia E."/>
            <person name="Haridas S."/>
            <person name="Andreopoulos W."/>
            <person name="Labutti K."/>
            <person name="Pangilinan J."/>
            <person name="Floch G.L."/>
            <person name="Makela M.R."/>
            <person name="Henrissat B."/>
            <person name="Grigoriev I.V."/>
            <person name="Crouch J.A."/>
            <person name="De Vries R.P."/>
            <person name="Sukno S.A."/>
            <person name="Thon M.R."/>
        </authorList>
    </citation>
    <scope>NUCLEOTIDE SEQUENCE</scope>
    <source>
        <strain evidence="2">CBS 102054</strain>
    </source>
</reference>
<dbReference type="RefSeq" id="XP_060439334.1">
    <property type="nucleotide sequence ID" value="XM_060581603.1"/>
</dbReference>
<evidence type="ECO:0000313" key="3">
    <source>
        <dbReference type="Proteomes" id="UP001243989"/>
    </source>
</evidence>
<comment type="caution">
    <text evidence="2">The sequence shown here is derived from an EMBL/GenBank/DDBJ whole genome shotgun (WGS) entry which is preliminary data.</text>
</comment>
<protein>
    <submittedName>
        <fullName evidence="2">Uncharacterized protein</fullName>
    </submittedName>
</protein>
<dbReference type="GeneID" id="85466465"/>
<evidence type="ECO:0000313" key="2">
    <source>
        <dbReference type="EMBL" id="KAK1623339.1"/>
    </source>
</evidence>
<feature type="region of interest" description="Disordered" evidence="1">
    <location>
        <begin position="1"/>
        <end position="36"/>
    </location>
</feature>
<organism evidence="2 3">
    <name type="scientific">Colletotrichum phormii</name>
    <dbReference type="NCBI Taxonomy" id="359342"/>
    <lineage>
        <taxon>Eukaryota</taxon>
        <taxon>Fungi</taxon>
        <taxon>Dikarya</taxon>
        <taxon>Ascomycota</taxon>
        <taxon>Pezizomycotina</taxon>
        <taxon>Sordariomycetes</taxon>
        <taxon>Hypocreomycetidae</taxon>
        <taxon>Glomerellales</taxon>
        <taxon>Glomerellaceae</taxon>
        <taxon>Colletotrichum</taxon>
        <taxon>Colletotrichum acutatum species complex</taxon>
    </lineage>
</organism>
<evidence type="ECO:0000256" key="1">
    <source>
        <dbReference type="SAM" id="MobiDB-lite"/>
    </source>
</evidence>
<proteinExistence type="predicted"/>
<gene>
    <name evidence="2" type="ORF">BDP81DRAFT_120705</name>
</gene>
<dbReference type="EMBL" id="JAHMHQ010000029">
    <property type="protein sequence ID" value="KAK1623339.1"/>
    <property type="molecule type" value="Genomic_DNA"/>
</dbReference>
<sequence length="89" mass="10046">MNGWSRVPSSDDARRPNVETNKTGEWNLKGSEQKKPRKIPAACVPICRNKWARSQSDVQSHLQPKKSHYESPVTRRAPSFSLGCLTTLI</sequence>
<accession>A0AAJ0E8X8</accession>
<name>A0AAJ0E8X8_9PEZI</name>